<keyword evidence="2" id="KW-1185">Reference proteome</keyword>
<dbReference type="Proteomes" id="UP000314294">
    <property type="component" value="Unassembled WGS sequence"/>
</dbReference>
<accession>A0A4Z2IXD4</accession>
<reference evidence="1 2" key="1">
    <citation type="submission" date="2019-03" db="EMBL/GenBank/DDBJ databases">
        <title>First draft genome of Liparis tanakae, snailfish: a comprehensive survey of snailfish specific genes.</title>
        <authorList>
            <person name="Kim W."/>
            <person name="Song I."/>
            <person name="Jeong J.-H."/>
            <person name="Kim D."/>
            <person name="Kim S."/>
            <person name="Ryu S."/>
            <person name="Song J.Y."/>
            <person name="Lee S.K."/>
        </authorList>
    </citation>
    <scope>NUCLEOTIDE SEQUENCE [LARGE SCALE GENOMIC DNA]</scope>
    <source>
        <tissue evidence="1">Muscle</tissue>
    </source>
</reference>
<dbReference type="AlphaFoldDB" id="A0A4Z2IXD4"/>
<evidence type="ECO:0000313" key="1">
    <source>
        <dbReference type="EMBL" id="TNN82640.1"/>
    </source>
</evidence>
<sequence>MGNPCPPSTTMPLHQIASHVLARPGRSGKQAEVTTVQWKEEMKEGRTVLSGRSARNVAEDNLSPAVIT</sequence>
<comment type="caution">
    <text evidence="1">The sequence shown here is derived from an EMBL/GenBank/DDBJ whole genome shotgun (WGS) entry which is preliminary data.</text>
</comment>
<evidence type="ECO:0000313" key="2">
    <source>
        <dbReference type="Proteomes" id="UP000314294"/>
    </source>
</evidence>
<organism evidence="1 2">
    <name type="scientific">Liparis tanakae</name>
    <name type="common">Tanaka's snailfish</name>
    <dbReference type="NCBI Taxonomy" id="230148"/>
    <lineage>
        <taxon>Eukaryota</taxon>
        <taxon>Metazoa</taxon>
        <taxon>Chordata</taxon>
        <taxon>Craniata</taxon>
        <taxon>Vertebrata</taxon>
        <taxon>Euteleostomi</taxon>
        <taxon>Actinopterygii</taxon>
        <taxon>Neopterygii</taxon>
        <taxon>Teleostei</taxon>
        <taxon>Neoteleostei</taxon>
        <taxon>Acanthomorphata</taxon>
        <taxon>Eupercaria</taxon>
        <taxon>Perciformes</taxon>
        <taxon>Cottioidei</taxon>
        <taxon>Cottales</taxon>
        <taxon>Liparidae</taxon>
        <taxon>Liparis</taxon>
    </lineage>
</organism>
<dbReference type="EMBL" id="SRLO01000038">
    <property type="protein sequence ID" value="TNN82640.1"/>
    <property type="molecule type" value="Genomic_DNA"/>
</dbReference>
<protein>
    <submittedName>
        <fullName evidence="1">Uncharacterized protein</fullName>
    </submittedName>
</protein>
<gene>
    <name evidence="1" type="ORF">EYF80_007158</name>
</gene>
<name>A0A4Z2IXD4_9TELE</name>
<proteinExistence type="predicted"/>